<dbReference type="SUPFAM" id="SSF53383">
    <property type="entry name" value="PLP-dependent transferases"/>
    <property type="match status" value="1"/>
</dbReference>
<reference evidence="1" key="1">
    <citation type="submission" date="2018-06" db="EMBL/GenBank/DDBJ databases">
        <authorList>
            <person name="Zhirakovskaya E."/>
        </authorList>
    </citation>
    <scope>NUCLEOTIDE SEQUENCE</scope>
</reference>
<organism evidence="1">
    <name type="scientific">hydrothermal vent metagenome</name>
    <dbReference type="NCBI Taxonomy" id="652676"/>
    <lineage>
        <taxon>unclassified sequences</taxon>
        <taxon>metagenomes</taxon>
        <taxon>ecological metagenomes</taxon>
    </lineage>
</organism>
<sequence length="85" mass="9882">QHANLMATTFKQQAKHNIEYIHPVEANEVFCRLPTELIKQLQALGFEFHIWPGHSDVIRLVFSHATERSQIDQLTHAINKYQACE</sequence>
<dbReference type="InterPro" id="IPR015424">
    <property type="entry name" value="PyrdxlP-dep_Trfase"/>
</dbReference>
<protein>
    <recommendedName>
        <fullName evidence="2">Low-specificity L-threonine aldolase</fullName>
    </recommendedName>
</protein>
<name>A0A3B0VV25_9ZZZZ</name>
<proteinExistence type="predicted"/>
<accession>A0A3B0VV25</accession>
<gene>
    <name evidence="1" type="ORF">MNBD_GAMMA02-1573</name>
</gene>
<dbReference type="AlphaFoldDB" id="A0A3B0VV25"/>
<dbReference type="InterPro" id="IPR015422">
    <property type="entry name" value="PyrdxlP-dep_Trfase_small"/>
</dbReference>
<dbReference type="EMBL" id="UOFA01000057">
    <property type="protein sequence ID" value="VAW44003.1"/>
    <property type="molecule type" value="Genomic_DNA"/>
</dbReference>
<dbReference type="Gene3D" id="3.90.1150.10">
    <property type="entry name" value="Aspartate Aminotransferase, domain 1"/>
    <property type="match status" value="1"/>
</dbReference>
<feature type="non-terminal residue" evidence="1">
    <location>
        <position position="1"/>
    </location>
</feature>
<evidence type="ECO:0008006" key="2">
    <source>
        <dbReference type="Google" id="ProtNLM"/>
    </source>
</evidence>
<evidence type="ECO:0000313" key="1">
    <source>
        <dbReference type="EMBL" id="VAW44003.1"/>
    </source>
</evidence>